<evidence type="ECO:0000256" key="1">
    <source>
        <dbReference type="SAM" id="MobiDB-lite"/>
    </source>
</evidence>
<reference evidence="2 3" key="1">
    <citation type="journal article" date="2024" name="G3 (Bethesda)">
        <title>Genome assembly of Hibiscus sabdariffa L. provides insights into metabolisms of medicinal natural products.</title>
        <authorList>
            <person name="Kim T."/>
        </authorList>
    </citation>
    <scope>NUCLEOTIDE SEQUENCE [LARGE SCALE GENOMIC DNA]</scope>
    <source>
        <strain evidence="2">TK-2024</strain>
        <tissue evidence="2">Old leaves</tissue>
    </source>
</reference>
<evidence type="ECO:0000313" key="3">
    <source>
        <dbReference type="Proteomes" id="UP001472677"/>
    </source>
</evidence>
<gene>
    <name evidence="2" type="ORF">V6N12_035578</name>
</gene>
<evidence type="ECO:0000313" key="2">
    <source>
        <dbReference type="EMBL" id="KAK8563432.1"/>
    </source>
</evidence>
<dbReference type="Proteomes" id="UP001472677">
    <property type="component" value="Unassembled WGS sequence"/>
</dbReference>
<proteinExistence type="predicted"/>
<feature type="compositionally biased region" description="Polar residues" evidence="1">
    <location>
        <begin position="64"/>
        <end position="74"/>
    </location>
</feature>
<name>A0ABR2EQJ9_9ROSI</name>
<feature type="compositionally biased region" description="Basic and acidic residues" evidence="1">
    <location>
        <begin position="33"/>
        <end position="42"/>
    </location>
</feature>
<protein>
    <submittedName>
        <fullName evidence="2">Uncharacterized protein</fullName>
    </submittedName>
</protein>
<feature type="region of interest" description="Disordered" evidence="1">
    <location>
        <begin position="33"/>
        <end position="122"/>
    </location>
</feature>
<feature type="compositionally biased region" description="Low complexity" evidence="1">
    <location>
        <begin position="105"/>
        <end position="118"/>
    </location>
</feature>
<organism evidence="2 3">
    <name type="scientific">Hibiscus sabdariffa</name>
    <name type="common">roselle</name>
    <dbReference type="NCBI Taxonomy" id="183260"/>
    <lineage>
        <taxon>Eukaryota</taxon>
        <taxon>Viridiplantae</taxon>
        <taxon>Streptophyta</taxon>
        <taxon>Embryophyta</taxon>
        <taxon>Tracheophyta</taxon>
        <taxon>Spermatophyta</taxon>
        <taxon>Magnoliopsida</taxon>
        <taxon>eudicotyledons</taxon>
        <taxon>Gunneridae</taxon>
        <taxon>Pentapetalae</taxon>
        <taxon>rosids</taxon>
        <taxon>malvids</taxon>
        <taxon>Malvales</taxon>
        <taxon>Malvaceae</taxon>
        <taxon>Malvoideae</taxon>
        <taxon>Hibiscus</taxon>
    </lineage>
</organism>
<dbReference type="EMBL" id="JBBPBM010000011">
    <property type="protein sequence ID" value="KAK8563432.1"/>
    <property type="molecule type" value="Genomic_DNA"/>
</dbReference>
<accession>A0ABR2EQJ9</accession>
<sequence>MSLFEVIHMIESLGIENAVKVFRAMTNGPFKQEHAFVSEPKPEPVGSDSELGIEPNIEFEAQPNVETNTESGTDPNDEPVCSDTESGTEPIVETNVESGTDPNDESVGSATESGTEGESSFEEDIFLLMKRMIMKLNQ</sequence>
<comment type="caution">
    <text evidence="2">The sequence shown here is derived from an EMBL/GenBank/DDBJ whole genome shotgun (WGS) entry which is preliminary data.</text>
</comment>
<keyword evidence="3" id="KW-1185">Reference proteome</keyword>